<dbReference type="EMBL" id="JFZT01000015">
    <property type="protein sequence ID" value="EZQ11350.1"/>
    <property type="molecule type" value="Genomic_DNA"/>
</dbReference>
<evidence type="ECO:0000313" key="3">
    <source>
        <dbReference type="Proteomes" id="UP000024332"/>
    </source>
</evidence>
<protein>
    <recommendedName>
        <fullName evidence="4">Archaeal Type IV pilin N-terminal domain-containing protein</fullName>
    </recommendedName>
</protein>
<gene>
    <name evidence="2" type="ORF">CM19_01220</name>
</gene>
<comment type="caution">
    <text evidence="2">The sequence shown here is derived from an EMBL/GenBank/DDBJ whole genome shotgun (WGS) entry which is preliminary data.</text>
</comment>
<dbReference type="Proteomes" id="UP000024332">
    <property type="component" value="Unassembled WGS sequence"/>
</dbReference>
<evidence type="ECO:0008006" key="4">
    <source>
        <dbReference type="Google" id="ProtNLM"/>
    </source>
</evidence>
<feature type="transmembrane region" description="Helical" evidence="1">
    <location>
        <begin position="21"/>
        <end position="47"/>
    </location>
</feature>
<evidence type="ECO:0000256" key="1">
    <source>
        <dbReference type="SAM" id="Phobius"/>
    </source>
</evidence>
<dbReference type="AlphaFoldDB" id="A0A031LUA6"/>
<organism evidence="2 3">
    <name type="scientific">Candidatus Acidianus copahuensis</name>
    <dbReference type="NCBI Taxonomy" id="1160895"/>
    <lineage>
        <taxon>Archaea</taxon>
        <taxon>Thermoproteota</taxon>
        <taxon>Thermoprotei</taxon>
        <taxon>Sulfolobales</taxon>
        <taxon>Sulfolobaceae</taxon>
        <taxon>Acidianus</taxon>
    </lineage>
</organism>
<accession>A0A031LUA6</accession>
<dbReference type="Pfam" id="PF06157">
    <property type="entry name" value="DUF973"/>
    <property type="match status" value="1"/>
</dbReference>
<reference evidence="2 3" key="1">
    <citation type="submission" date="2014-03" db="EMBL/GenBank/DDBJ databases">
        <title>Draft genome sequence of the novel thermoacidophilic archaea Acidianus copahuensis ALE1 strain, isolated from Copahue volcanic area in Neuquen Argentina.</title>
        <authorList>
            <person name="Urbieta M.S."/>
            <person name="Rascovan N."/>
            <person name="Castro C."/>
            <person name="Revale S."/>
            <person name="Giaveno M.A."/>
            <person name="Vazquez M.P."/>
            <person name="Donati E.R."/>
        </authorList>
    </citation>
    <scope>NUCLEOTIDE SEQUENCE [LARGE SCALE GENOMIC DNA]</scope>
    <source>
        <strain evidence="2 3">ALE1</strain>
    </source>
</reference>
<sequence>MDMMSLKRSKISAKRKRGISGAITALILVIASVIIALAVVSLAFGFFGAFSSSPTVTQIGSGTITTNGVACVTLKSTGTVTIVSATFNGGSVSPHISTITAGTGTYSFTVSDKSGILPGSTYTITLTLSNGQTLPVTVIGTT</sequence>
<evidence type="ECO:0000313" key="2">
    <source>
        <dbReference type="EMBL" id="EZQ11350.1"/>
    </source>
</evidence>
<proteinExistence type="predicted"/>
<keyword evidence="1" id="KW-0472">Membrane</keyword>
<keyword evidence="1" id="KW-0812">Transmembrane</keyword>
<keyword evidence="3" id="KW-1185">Reference proteome</keyword>
<keyword evidence="1" id="KW-1133">Transmembrane helix</keyword>
<dbReference type="InterPro" id="IPR009321">
    <property type="entry name" value="DUF973"/>
</dbReference>
<name>A0A031LUA6_9CREN</name>